<reference evidence="2" key="1">
    <citation type="journal article" date="2019" name="Int. J. Syst. Evol. Microbiol.">
        <title>The Global Catalogue of Microorganisms (GCM) 10K type strain sequencing project: providing services to taxonomists for standard genome sequencing and annotation.</title>
        <authorList>
            <consortium name="The Broad Institute Genomics Platform"/>
            <consortium name="The Broad Institute Genome Sequencing Center for Infectious Disease"/>
            <person name="Wu L."/>
            <person name="Ma J."/>
        </authorList>
    </citation>
    <scope>NUCLEOTIDE SEQUENCE [LARGE SCALE GENOMIC DNA]</scope>
    <source>
        <strain evidence="2">KCTC 42247</strain>
    </source>
</reference>
<name>A0ABW5U9C4_9SPHI</name>
<protein>
    <submittedName>
        <fullName evidence="1">Uncharacterized protein</fullName>
    </submittedName>
</protein>
<keyword evidence="2" id="KW-1185">Reference proteome</keyword>
<evidence type="ECO:0000313" key="1">
    <source>
        <dbReference type="EMBL" id="MFD2741953.1"/>
    </source>
</evidence>
<proteinExistence type="predicted"/>
<comment type="caution">
    <text evidence="1">The sequence shown here is derived from an EMBL/GenBank/DDBJ whole genome shotgun (WGS) entry which is preliminary data.</text>
</comment>
<dbReference type="Proteomes" id="UP001597418">
    <property type="component" value="Unassembled WGS sequence"/>
</dbReference>
<accession>A0ABW5U9C4</accession>
<dbReference type="EMBL" id="JBHUMB010000005">
    <property type="protein sequence ID" value="MFD2741953.1"/>
    <property type="molecule type" value="Genomic_DNA"/>
</dbReference>
<dbReference type="RefSeq" id="WP_066753138.1">
    <property type="nucleotide sequence ID" value="NZ_JBHUMB010000005.1"/>
</dbReference>
<gene>
    <name evidence="1" type="ORF">ACFSQ6_00935</name>
</gene>
<sequence length="146" mass="16163">MAKLFELHQGDNIGGIAKVQIAHITDFKSFNPVSFHPNKGWQEIAFIPSSGTMKGEEKDSDNGVYHHYEGLFEIQYQSNVVSFKLRTYIGKVSVLKITDLNGRSRVIGTPEEPVTVSRSSDTGSAPKDMNHNVVTFSVDQLLPALL</sequence>
<evidence type="ECO:0000313" key="2">
    <source>
        <dbReference type="Proteomes" id="UP001597418"/>
    </source>
</evidence>
<organism evidence="1 2">
    <name type="scientific">Sphingobacterium populi</name>
    <dbReference type="NCBI Taxonomy" id="1812824"/>
    <lineage>
        <taxon>Bacteria</taxon>
        <taxon>Pseudomonadati</taxon>
        <taxon>Bacteroidota</taxon>
        <taxon>Sphingobacteriia</taxon>
        <taxon>Sphingobacteriales</taxon>
        <taxon>Sphingobacteriaceae</taxon>
        <taxon>Sphingobacterium</taxon>
    </lineage>
</organism>